<keyword evidence="15" id="KW-0007">Acetylation</keyword>
<dbReference type="GO" id="GO:0005737">
    <property type="term" value="C:cytoplasm"/>
    <property type="evidence" value="ECO:0007669"/>
    <property type="project" value="UniProtKB-SubCell"/>
</dbReference>
<dbReference type="GO" id="GO:2001237">
    <property type="term" value="P:negative regulation of extrinsic apoptotic signaling pathway"/>
    <property type="evidence" value="ECO:0007669"/>
    <property type="project" value="TreeGrafter"/>
</dbReference>
<feature type="compositionally biased region" description="Low complexity" evidence="20">
    <location>
        <begin position="118"/>
        <end position="139"/>
    </location>
</feature>
<dbReference type="AlphaFoldDB" id="A0A8U0PF21"/>
<protein>
    <recommendedName>
        <fullName evidence="19">Galectin</fullName>
    </recommendedName>
</protein>
<evidence type="ECO:0000256" key="20">
    <source>
        <dbReference type="SAM" id="MobiDB-lite"/>
    </source>
</evidence>
<keyword evidence="9" id="KW-0747">Spliceosome</keyword>
<dbReference type="FunFam" id="2.60.120.200:FF:000023">
    <property type="entry name" value="Galectin"/>
    <property type="match status" value="1"/>
</dbReference>
<evidence type="ECO:0000256" key="19">
    <source>
        <dbReference type="RuleBase" id="RU102079"/>
    </source>
</evidence>
<dbReference type="GO" id="GO:0090280">
    <property type="term" value="P:positive regulation of calcium ion import"/>
    <property type="evidence" value="ECO:0007669"/>
    <property type="project" value="TreeGrafter"/>
</dbReference>
<comment type="subcellular location">
    <subcellularLocation>
        <location evidence="2">Cytoplasm</location>
    </subcellularLocation>
    <subcellularLocation>
        <location evidence="1">Nucleus</location>
    </subcellularLocation>
    <subcellularLocation>
        <location evidence="3">Secreted</location>
    </subcellularLocation>
</comment>
<dbReference type="Proteomes" id="UP000808372">
    <property type="component" value="Chromosome 29"/>
</dbReference>
<dbReference type="GO" id="GO:0048245">
    <property type="term" value="P:eosinophil chemotaxis"/>
    <property type="evidence" value="ECO:0007669"/>
    <property type="project" value="TreeGrafter"/>
</dbReference>
<dbReference type="GO" id="GO:0005681">
    <property type="term" value="C:spliceosomal complex"/>
    <property type="evidence" value="ECO:0007669"/>
    <property type="project" value="UniProtKB-KW"/>
</dbReference>
<keyword evidence="13" id="KW-0391">Immunity</keyword>
<dbReference type="PANTHER" id="PTHR11346:SF26">
    <property type="entry name" value="GALECTIN-3"/>
    <property type="match status" value="1"/>
</dbReference>
<dbReference type="GO" id="GO:0048246">
    <property type="term" value="P:macrophage chemotaxis"/>
    <property type="evidence" value="ECO:0007669"/>
    <property type="project" value="TreeGrafter"/>
</dbReference>
<gene>
    <name evidence="23" type="primary">LOC120023932</name>
</gene>
<accession>A0A8U0PF21</accession>
<dbReference type="InterPro" id="IPR044156">
    <property type="entry name" value="Galectin-like"/>
</dbReference>
<evidence type="ECO:0000256" key="7">
    <source>
        <dbReference type="ARBA" id="ARBA00022588"/>
    </source>
</evidence>
<dbReference type="GO" id="GO:0019863">
    <property type="term" value="F:IgE binding"/>
    <property type="evidence" value="ECO:0007669"/>
    <property type="project" value="UniProtKB-KW"/>
</dbReference>
<evidence type="ECO:0000256" key="15">
    <source>
        <dbReference type="ARBA" id="ARBA00022990"/>
    </source>
</evidence>
<dbReference type="GeneID" id="120023932"/>
<dbReference type="Pfam" id="PF00337">
    <property type="entry name" value="Gal-bind_lectin"/>
    <property type="match status" value="1"/>
</dbReference>
<evidence type="ECO:0000256" key="9">
    <source>
        <dbReference type="ARBA" id="ARBA00022728"/>
    </source>
</evidence>
<dbReference type="CDD" id="cd00070">
    <property type="entry name" value="GLECT"/>
    <property type="match status" value="1"/>
</dbReference>
<evidence type="ECO:0000256" key="14">
    <source>
        <dbReference type="ARBA" id="ARBA00022972"/>
    </source>
</evidence>
<dbReference type="GO" id="GO:0043236">
    <property type="term" value="F:laminin binding"/>
    <property type="evidence" value="ECO:0007669"/>
    <property type="project" value="TreeGrafter"/>
</dbReference>
<dbReference type="GO" id="GO:0045806">
    <property type="term" value="P:negative regulation of endocytosis"/>
    <property type="evidence" value="ECO:0007669"/>
    <property type="project" value="TreeGrafter"/>
</dbReference>
<dbReference type="PROSITE" id="PS51304">
    <property type="entry name" value="GALECTIN"/>
    <property type="match status" value="1"/>
</dbReference>
<evidence type="ECO:0000256" key="2">
    <source>
        <dbReference type="ARBA" id="ARBA00004496"/>
    </source>
</evidence>
<evidence type="ECO:0000256" key="13">
    <source>
        <dbReference type="ARBA" id="ARBA00022859"/>
    </source>
</evidence>
<dbReference type="InterPro" id="IPR013320">
    <property type="entry name" value="ConA-like_dom_sf"/>
</dbReference>
<evidence type="ECO:0000256" key="10">
    <source>
        <dbReference type="ARBA" id="ARBA00022734"/>
    </source>
</evidence>
<dbReference type="InterPro" id="IPR001079">
    <property type="entry name" value="Galectin_CRD"/>
</dbReference>
<dbReference type="KEGG" id="snh:120023932"/>
<evidence type="ECO:0000256" key="12">
    <source>
        <dbReference type="ARBA" id="ARBA00022782"/>
    </source>
</evidence>
<evidence type="ECO:0000256" key="16">
    <source>
        <dbReference type="ARBA" id="ARBA00023157"/>
    </source>
</evidence>
<keyword evidence="7" id="KW-0399">Innate immunity</keyword>
<evidence type="ECO:0000313" key="22">
    <source>
        <dbReference type="Proteomes" id="UP000808372"/>
    </source>
</evidence>
<evidence type="ECO:0000256" key="1">
    <source>
        <dbReference type="ARBA" id="ARBA00004123"/>
    </source>
</evidence>
<dbReference type="SMART" id="SM00908">
    <property type="entry name" value="Gal-bind_lectin"/>
    <property type="match status" value="1"/>
</dbReference>
<feature type="domain" description="Galectin" evidence="21">
    <location>
        <begin position="194"/>
        <end position="326"/>
    </location>
</feature>
<reference evidence="23" key="1">
    <citation type="submission" date="2025-08" db="UniProtKB">
        <authorList>
            <consortium name="RefSeq"/>
        </authorList>
    </citation>
    <scope>IDENTIFICATION</scope>
    <source>
        <tissue evidence="23">White muscle</tissue>
    </source>
</reference>
<organism evidence="22 23">
    <name type="scientific">Salvelinus namaycush</name>
    <name type="common">Lake trout</name>
    <name type="synonym">Salmo namaycush</name>
    <dbReference type="NCBI Taxonomy" id="8040"/>
    <lineage>
        <taxon>Eukaryota</taxon>
        <taxon>Metazoa</taxon>
        <taxon>Chordata</taxon>
        <taxon>Craniata</taxon>
        <taxon>Vertebrata</taxon>
        <taxon>Euteleostomi</taxon>
        <taxon>Actinopterygii</taxon>
        <taxon>Neopterygii</taxon>
        <taxon>Teleostei</taxon>
        <taxon>Protacanthopterygii</taxon>
        <taxon>Salmoniformes</taxon>
        <taxon>Salmonidae</taxon>
        <taxon>Salmoninae</taxon>
        <taxon>Salvelinus</taxon>
    </lineage>
</organism>
<dbReference type="Gene3D" id="2.60.120.200">
    <property type="match status" value="1"/>
</dbReference>
<evidence type="ECO:0000256" key="18">
    <source>
        <dbReference type="ARBA" id="ARBA00023242"/>
    </source>
</evidence>
<dbReference type="SUPFAM" id="SSF49899">
    <property type="entry name" value="Concanavalin A-like lectins/glucanases"/>
    <property type="match status" value="1"/>
</dbReference>
<dbReference type="GO" id="GO:0030593">
    <property type="term" value="P:neutrophil chemotaxis"/>
    <property type="evidence" value="ECO:0007669"/>
    <property type="project" value="TreeGrafter"/>
</dbReference>
<keyword evidence="16" id="KW-1015">Disulfide bond</keyword>
<dbReference type="GO" id="GO:0006397">
    <property type="term" value="P:mRNA processing"/>
    <property type="evidence" value="ECO:0007669"/>
    <property type="project" value="UniProtKB-KW"/>
</dbReference>
<feature type="compositionally biased region" description="Basic and acidic residues" evidence="20">
    <location>
        <begin position="9"/>
        <end position="21"/>
    </location>
</feature>
<dbReference type="GO" id="GO:0005615">
    <property type="term" value="C:extracellular space"/>
    <property type="evidence" value="ECO:0007669"/>
    <property type="project" value="TreeGrafter"/>
</dbReference>
<evidence type="ECO:0000256" key="8">
    <source>
        <dbReference type="ARBA" id="ARBA00022664"/>
    </source>
</evidence>
<proteinExistence type="predicted"/>
<dbReference type="GO" id="GO:0045087">
    <property type="term" value="P:innate immune response"/>
    <property type="evidence" value="ECO:0007669"/>
    <property type="project" value="UniProtKB-KW"/>
</dbReference>
<keyword evidence="18" id="KW-0539">Nucleus</keyword>
<sequence>MTYTQQGGRRLEEGEKDRELGGNRGSLMLCVAVRPLVLPPREATASGPARTKQGVLPGPANSPPSPHLAGLGNPTPPAGLGHNHPNQPQLQPKTGLVPNHNHPNQPHPIPASHAGLDPSLPNSSPSLPNPSRSPNLSLHPSLFNLQLQPRLLPKSPASLVPQGGRLPKALSQALTQGLDGLSALVSLVGLSVPYNQNLQRGIYDKMMITIMGRVKPNAKQFTVNFVRGNDIAFHLNPRFNDGGKQAVVRNTMVGEHWGKEERHTQGGFPFMAGQSFEMKILVTFEEFKVAVNGAQLFEFKHRVRELNQIDRINILHDVTLTYVTVDTIP</sequence>
<dbReference type="SMART" id="SM00276">
    <property type="entry name" value="GLECT"/>
    <property type="match status" value="1"/>
</dbReference>
<evidence type="ECO:0000259" key="21">
    <source>
        <dbReference type="PROSITE" id="PS51304"/>
    </source>
</evidence>
<dbReference type="PANTHER" id="PTHR11346">
    <property type="entry name" value="GALECTIN"/>
    <property type="match status" value="1"/>
</dbReference>
<keyword evidence="10 19" id="KW-0430">Lectin</keyword>
<dbReference type="GO" id="GO:0008380">
    <property type="term" value="P:RNA splicing"/>
    <property type="evidence" value="ECO:0007669"/>
    <property type="project" value="UniProtKB-KW"/>
</dbReference>
<name>A0A8U0PF21_SALNM</name>
<keyword evidence="14" id="KW-0389">IgE-binding protein</keyword>
<dbReference type="GO" id="GO:0030154">
    <property type="term" value="P:cell differentiation"/>
    <property type="evidence" value="ECO:0007669"/>
    <property type="project" value="UniProtKB-KW"/>
</dbReference>
<keyword evidence="8" id="KW-0507">mRNA processing</keyword>
<dbReference type="GO" id="GO:0048030">
    <property type="term" value="F:disaccharide binding"/>
    <property type="evidence" value="ECO:0007669"/>
    <property type="project" value="TreeGrafter"/>
</dbReference>
<keyword evidence="12" id="KW-0221">Differentiation</keyword>
<keyword evidence="5" id="KW-0964">Secreted</keyword>
<feature type="region of interest" description="Disordered" evidence="20">
    <location>
        <begin position="1"/>
        <end position="26"/>
    </location>
</feature>
<keyword evidence="22" id="KW-1185">Reference proteome</keyword>
<dbReference type="RefSeq" id="XP_038823963.1">
    <property type="nucleotide sequence ID" value="XM_038968035.1"/>
</dbReference>
<keyword evidence="11" id="KW-0677">Repeat</keyword>
<evidence type="ECO:0000313" key="23">
    <source>
        <dbReference type="RefSeq" id="XP_038823963.1"/>
    </source>
</evidence>
<evidence type="ECO:0000256" key="6">
    <source>
        <dbReference type="ARBA" id="ARBA00022553"/>
    </source>
</evidence>
<keyword evidence="6" id="KW-0597">Phosphoprotein</keyword>
<dbReference type="GO" id="GO:0050918">
    <property type="term" value="P:positive chemotaxis"/>
    <property type="evidence" value="ECO:0007669"/>
    <property type="project" value="TreeGrafter"/>
</dbReference>
<evidence type="ECO:0000256" key="17">
    <source>
        <dbReference type="ARBA" id="ARBA00023187"/>
    </source>
</evidence>
<evidence type="ECO:0000256" key="3">
    <source>
        <dbReference type="ARBA" id="ARBA00004613"/>
    </source>
</evidence>
<keyword evidence="17" id="KW-0508">mRNA splicing</keyword>
<dbReference type="GO" id="GO:0001772">
    <property type="term" value="C:immunological synapse"/>
    <property type="evidence" value="ECO:0007669"/>
    <property type="project" value="TreeGrafter"/>
</dbReference>
<keyword evidence="4" id="KW-0963">Cytoplasm</keyword>
<feature type="region of interest" description="Disordered" evidence="20">
    <location>
        <begin position="41"/>
        <end position="139"/>
    </location>
</feature>
<evidence type="ECO:0000256" key="4">
    <source>
        <dbReference type="ARBA" id="ARBA00022490"/>
    </source>
</evidence>
<dbReference type="GO" id="GO:0002548">
    <property type="term" value="P:monocyte chemotaxis"/>
    <property type="evidence" value="ECO:0007669"/>
    <property type="project" value="TreeGrafter"/>
</dbReference>
<evidence type="ECO:0000256" key="11">
    <source>
        <dbReference type="ARBA" id="ARBA00022737"/>
    </source>
</evidence>
<evidence type="ECO:0000256" key="5">
    <source>
        <dbReference type="ARBA" id="ARBA00022525"/>
    </source>
</evidence>